<gene>
    <name evidence="2" type="ORF">A9C11_23635</name>
</gene>
<dbReference type="GO" id="GO:0005198">
    <property type="term" value="F:structural molecule activity"/>
    <property type="evidence" value="ECO:0007669"/>
    <property type="project" value="InterPro"/>
</dbReference>
<dbReference type="Pfam" id="PF05136">
    <property type="entry name" value="Phage_portal_2"/>
    <property type="match status" value="1"/>
</dbReference>
<feature type="compositionally biased region" description="Basic and acidic residues" evidence="1">
    <location>
        <begin position="504"/>
        <end position="514"/>
    </location>
</feature>
<evidence type="ECO:0000256" key="1">
    <source>
        <dbReference type="SAM" id="MobiDB-lite"/>
    </source>
</evidence>
<evidence type="ECO:0000313" key="3">
    <source>
        <dbReference type="Proteomes" id="UP000077748"/>
    </source>
</evidence>
<dbReference type="InterPro" id="IPR006429">
    <property type="entry name" value="Phage_lambda_portal"/>
</dbReference>
<organism evidence="2 3">
    <name type="scientific">Pseudomonas citronellolis</name>
    <dbReference type="NCBI Taxonomy" id="53408"/>
    <lineage>
        <taxon>Bacteria</taxon>
        <taxon>Pseudomonadati</taxon>
        <taxon>Pseudomonadota</taxon>
        <taxon>Gammaproteobacteria</taxon>
        <taxon>Pseudomonadales</taxon>
        <taxon>Pseudomonadaceae</taxon>
        <taxon>Pseudomonas</taxon>
    </lineage>
</organism>
<accession>A0A1A9KG41</accession>
<dbReference type="GO" id="GO:0019068">
    <property type="term" value="P:virion assembly"/>
    <property type="evidence" value="ECO:0007669"/>
    <property type="project" value="InterPro"/>
</dbReference>
<dbReference type="RefSeq" id="WP_064584029.1">
    <property type="nucleotide sequence ID" value="NZ_CP015878.1"/>
</dbReference>
<sequence>MGWFRKSPAELLMREALKLAQATAQPGQVSAQGGGGGVETRWRGASRMLRSMASWIPGLASPRRDLPVGERRMLVARSRDAMRNHLLALAVLRRMRTNVVGTGLVCRAQVDAGALGITPEEADRLNEVLDRTWSLYADNPQECDAEAMLNHYQLQALVLISALVSGDLLVATPDRERPGCLFSTRLQLIEGDRVCNPNLSLDTDNLVDGVEFDDLGAPVAYHVCRGYPGEYNSSSSLTWDRLEVFGAETGRRRVLHVMADKDRPGQKRGAPFLAPILEPLQKLERYSSAELMAAVVSAMFTVFIKKSSDFETGNLPLSALVNEGGGATTEDEGGGDIELGEGAIVDLGRGEEPVTANPARPNAQFDPFFVSVVKQIGAALELPLDELLLHYSSSYSAARAAMLQAWRFYSLRRWWLTCDFCQPSRELVIDEAVARGMISLPGYGDPAKRRAYLQALWIGPARGAIDELKEANAAGKRIEIGVSNETLETAAMTGEPWQQVYSQRRREITQRRQDGTYTPPKGAEVMAPEPAPTNEE</sequence>
<dbReference type="AlphaFoldDB" id="A0A1A9KG41"/>
<feature type="region of interest" description="Disordered" evidence="1">
    <location>
        <begin position="501"/>
        <end position="536"/>
    </location>
</feature>
<proteinExistence type="predicted"/>
<name>A0A1A9KG41_9PSED</name>
<dbReference type="Proteomes" id="UP000077748">
    <property type="component" value="Chromosome"/>
</dbReference>
<reference evidence="2 3" key="1">
    <citation type="submission" date="2016-05" db="EMBL/GenBank/DDBJ databases">
        <title>Genome Sequence of Pseudomonas citronellolis Strain SJTE-3, an Estrogens and Persistent Organic Pollutants degradation strain.</title>
        <authorList>
            <person name="Liang R."/>
        </authorList>
    </citation>
    <scope>NUCLEOTIDE SEQUENCE [LARGE SCALE GENOMIC DNA]</scope>
    <source>
        <strain evidence="2 3">SJTE-3</strain>
    </source>
</reference>
<dbReference type="NCBIfam" id="TIGR01539">
    <property type="entry name" value="portal_lambda"/>
    <property type="match status" value="1"/>
</dbReference>
<evidence type="ECO:0000313" key="2">
    <source>
        <dbReference type="EMBL" id="ANI16776.1"/>
    </source>
</evidence>
<dbReference type="EMBL" id="CP015878">
    <property type="protein sequence ID" value="ANI16776.1"/>
    <property type="molecule type" value="Genomic_DNA"/>
</dbReference>
<protein>
    <submittedName>
        <fullName evidence="2">Phage portal protein</fullName>
    </submittedName>
</protein>